<dbReference type="EMBL" id="IACI01091519">
    <property type="protein sequence ID" value="LAA31172.1"/>
    <property type="molecule type" value="Transcribed_RNA"/>
</dbReference>
<name>A0A2H6NF89_9SAUR</name>
<organism evidence="1">
    <name type="scientific">Micrurus carvalhoi</name>
    <dbReference type="NCBI Taxonomy" id="3147026"/>
    <lineage>
        <taxon>Eukaryota</taxon>
        <taxon>Metazoa</taxon>
        <taxon>Chordata</taxon>
        <taxon>Craniata</taxon>
        <taxon>Vertebrata</taxon>
        <taxon>Euteleostomi</taxon>
        <taxon>Lepidosauria</taxon>
        <taxon>Squamata</taxon>
        <taxon>Bifurcata</taxon>
        <taxon>Unidentata</taxon>
        <taxon>Episquamata</taxon>
        <taxon>Toxicofera</taxon>
        <taxon>Serpentes</taxon>
        <taxon>Colubroidea</taxon>
        <taxon>Elapidae</taxon>
        <taxon>Elapinae</taxon>
        <taxon>Micrurus</taxon>
    </lineage>
</organism>
<dbReference type="AlphaFoldDB" id="A0A2H6NF89"/>
<reference evidence="1" key="2">
    <citation type="submission" date="2017-12" db="EMBL/GenBank/DDBJ databases">
        <title>Coralsnake Venomics: Analyses of Venom Gland Transcriptomes and Proteomes of Six Brazilian Taxa.</title>
        <authorList>
            <person name="Aird S.D."/>
            <person name="Jorge da Silva N."/>
            <person name="Qiu L."/>
            <person name="Villar-Briones A."/>
            <person name="Aparecida-Saddi V."/>
            <person name="Campos-Telles M.P."/>
            <person name="Grau M."/>
            <person name="Mikheyev A.S."/>
        </authorList>
    </citation>
    <scope>NUCLEOTIDE SEQUENCE</scope>
    <source>
        <tissue evidence="1">Venom_gland</tissue>
    </source>
</reference>
<protein>
    <submittedName>
        <fullName evidence="1">Uncharacterized protein</fullName>
    </submittedName>
</protein>
<accession>A0A2H6NF89</accession>
<proteinExistence type="predicted"/>
<reference evidence="1" key="1">
    <citation type="submission" date="2017-07" db="EMBL/GenBank/DDBJ databases">
        <authorList>
            <person name="Mikheyev A."/>
            <person name="Grau M."/>
        </authorList>
    </citation>
    <scope>NUCLEOTIDE SEQUENCE</scope>
    <source>
        <tissue evidence="1">Venom_gland</tissue>
    </source>
</reference>
<evidence type="ECO:0000313" key="1">
    <source>
        <dbReference type="EMBL" id="LAA31172.1"/>
    </source>
</evidence>
<sequence length="109" mass="12681">MALNSGEKSLDILLFRSLCKIRHLLRRRCSGRYYPLYEIIEAPPVGLAKKQSSVYNVWMISLPTHHSLFKYMKQLIIDFFHGGIGQVTCLRAHQLLIDTSRPIRDWLVP</sequence>